<dbReference type="InterPro" id="IPR046341">
    <property type="entry name" value="SET_dom_sf"/>
</dbReference>
<dbReference type="Pfam" id="PF00856">
    <property type="entry name" value="SET"/>
    <property type="match status" value="1"/>
</dbReference>
<dbReference type="FunFam" id="3.90.1410.10:FF:000002">
    <property type="entry name" value="SET domain-containing protein 4 isoform X1"/>
    <property type="match status" value="1"/>
</dbReference>
<feature type="domain" description="SET" evidence="1">
    <location>
        <begin position="60"/>
        <end position="292"/>
    </location>
</feature>
<dbReference type="InterPro" id="IPR050600">
    <property type="entry name" value="SETD3_SETD6_MTase"/>
</dbReference>
<dbReference type="Gene3D" id="3.90.1410.10">
    <property type="entry name" value="set domain protein methyltransferase, domain 1"/>
    <property type="match status" value="1"/>
</dbReference>
<dbReference type="PANTHER" id="PTHR13271:SF151">
    <property type="entry name" value="SET DOMAIN-CONTAINING PROTEIN 4"/>
    <property type="match status" value="1"/>
</dbReference>
<evidence type="ECO:0000313" key="2">
    <source>
        <dbReference type="EMBL" id="EDO33223.1"/>
    </source>
</evidence>
<name>A7SSW0_NEMVE</name>
<accession>A7SSW0</accession>
<dbReference type="GO" id="GO:0045944">
    <property type="term" value="P:positive regulation of transcription by RNA polymerase II"/>
    <property type="evidence" value="ECO:0000318"/>
    <property type="project" value="GO_Central"/>
</dbReference>
<dbReference type="GO" id="GO:0046975">
    <property type="term" value="F:histone H3K36 methyltransferase activity"/>
    <property type="evidence" value="ECO:0000318"/>
    <property type="project" value="GO_Central"/>
</dbReference>
<dbReference type="STRING" id="45351.A7SSW0"/>
<dbReference type="GO" id="GO:0050729">
    <property type="term" value="P:positive regulation of inflammatory response"/>
    <property type="evidence" value="ECO:0000318"/>
    <property type="project" value="GO_Central"/>
</dbReference>
<dbReference type="InterPro" id="IPR044429">
    <property type="entry name" value="SETD4_SET"/>
</dbReference>
<dbReference type="AlphaFoldDB" id="A7SSW0"/>
<dbReference type="SUPFAM" id="SSF82199">
    <property type="entry name" value="SET domain"/>
    <property type="match status" value="1"/>
</dbReference>
<dbReference type="PROSITE" id="PS50280">
    <property type="entry name" value="SET"/>
    <property type="match status" value="1"/>
</dbReference>
<reference evidence="2 3" key="1">
    <citation type="journal article" date="2007" name="Science">
        <title>Sea anemone genome reveals ancestral eumetazoan gene repertoire and genomic organization.</title>
        <authorList>
            <person name="Putnam N.H."/>
            <person name="Srivastava M."/>
            <person name="Hellsten U."/>
            <person name="Dirks B."/>
            <person name="Chapman J."/>
            <person name="Salamov A."/>
            <person name="Terry A."/>
            <person name="Shapiro H."/>
            <person name="Lindquist E."/>
            <person name="Kapitonov V.V."/>
            <person name="Jurka J."/>
            <person name="Genikhovich G."/>
            <person name="Grigoriev I.V."/>
            <person name="Lucas S.M."/>
            <person name="Steele R.E."/>
            <person name="Finnerty J.R."/>
            <person name="Technau U."/>
            <person name="Martindale M.Q."/>
            <person name="Rokhsar D.S."/>
        </authorList>
    </citation>
    <scope>NUCLEOTIDE SEQUENCE [LARGE SCALE GENOMIC DNA]</scope>
    <source>
        <strain evidence="3">CH2 X CH6</strain>
    </source>
</reference>
<dbReference type="Proteomes" id="UP000001593">
    <property type="component" value="Unassembled WGS sequence"/>
</dbReference>
<dbReference type="GO" id="GO:0006338">
    <property type="term" value="P:chromatin remodeling"/>
    <property type="evidence" value="ECO:0000318"/>
    <property type="project" value="GO_Central"/>
</dbReference>
<dbReference type="GO" id="GO:0003713">
    <property type="term" value="F:transcription coactivator activity"/>
    <property type="evidence" value="ECO:0000318"/>
    <property type="project" value="GO_Central"/>
</dbReference>
<evidence type="ECO:0000259" key="1">
    <source>
        <dbReference type="PROSITE" id="PS50280"/>
    </source>
</evidence>
<sequence length="447" mass="51653">MAGFVSYHEFITNNLRMGKPGRTQRKRLRQKRMNISGSNLKPQVLLEENYISLLKWAKRNGMVFKKIRPAIFSSTGRGMLAIERIHSSECVISVPERLLITASSVLESAIGNYVAERMKGGAKSSNDYLLVLFLMYEKYLEKGSFWAPYIRTLPDTFNTPCYFTRKELFLLPEQCREQAFEQVTQIKQSYKSFAKAYNDVLQDFDCNFWRTVDFESFKWAWCVVNTRSVYHDEPNRRAQPIDGNCALAPLLDLLNHCDKAEMCGRFNSSSKNYEINVITEYQKGTQVFINYGPHDNTRLFLEYGFVLPRNVHNSYRFTRSTILSHLGMSNSFLSNAKEELIERNSLTRDLSCVSSEGISWNLWTFLGVLALPEAIVSQWDMILSNKCPDKLKGKIEMWARLLLQRELSDLVTYNSGLQDIDPSDNSRLALHLRQDQIDILKESLLLL</sequence>
<dbReference type="KEGG" id="nve:5504412"/>
<organism evidence="2 3">
    <name type="scientific">Nematostella vectensis</name>
    <name type="common">Starlet sea anemone</name>
    <dbReference type="NCBI Taxonomy" id="45351"/>
    <lineage>
        <taxon>Eukaryota</taxon>
        <taxon>Metazoa</taxon>
        <taxon>Cnidaria</taxon>
        <taxon>Anthozoa</taxon>
        <taxon>Hexacorallia</taxon>
        <taxon>Actiniaria</taxon>
        <taxon>Edwardsiidae</taxon>
        <taxon>Nematostella</taxon>
    </lineage>
</organism>
<dbReference type="CDD" id="cd19177">
    <property type="entry name" value="SET_SETD4"/>
    <property type="match status" value="1"/>
</dbReference>
<dbReference type="EMBL" id="DS469784">
    <property type="protein sequence ID" value="EDO33223.1"/>
    <property type="molecule type" value="Genomic_DNA"/>
</dbReference>
<dbReference type="PANTHER" id="PTHR13271">
    <property type="entry name" value="UNCHARACTERIZED PUTATIVE METHYLTRANSFERASE"/>
    <property type="match status" value="1"/>
</dbReference>
<dbReference type="HOGENOM" id="CLU_029120_3_0_1"/>
<dbReference type="InterPro" id="IPR001214">
    <property type="entry name" value="SET_dom"/>
</dbReference>
<dbReference type="InParanoid" id="A7SSW0"/>
<dbReference type="GO" id="GO:0042800">
    <property type="term" value="F:histone H3K4 methyltransferase activity"/>
    <property type="evidence" value="ECO:0000318"/>
    <property type="project" value="GO_Central"/>
</dbReference>
<dbReference type="OMA" id="QMANGRW"/>
<proteinExistence type="predicted"/>
<dbReference type="eggNOG" id="KOG1337">
    <property type="taxonomic scope" value="Eukaryota"/>
</dbReference>
<evidence type="ECO:0000313" key="3">
    <source>
        <dbReference type="Proteomes" id="UP000001593"/>
    </source>
</evidence>
<dbReference type="PhylomeDB" id="A7SSW0"/>
<gene>
    <name evidence="2" type="ORF">NEMVEDRAFT_v1g247208</name>
</gene>
<dbReference type="OrthoDB" id="341421at2759"/>
<protein>
    <recommendedName>
        <fullName evidence="1">SET domain-containing protein</fullName>
    </recommendedName>
</protein>
<keyword evidence="3" id="KW-1185">Reference proteome</keyword>